<gene>
    <name evidence="1" type="ORF">RCOM_0602620</name>
</gene>
<protein>
    <submittedName>
        <fullName evidence="1">Uncharacterized protein</fullName>
    </submittedName>
</protein>
<proteinExistence type="predicted"/>
<dbReference type="AlphaFoldDB" id="B9S8M4"/>
<dbReference type="Proteomes" id="UP000008311">
    <property type="component" value="Unassembled WGS sequence"/>
</dbReference>
<accession>B9S8M4</accession>
<sequence>MESKKHFVLVHMQLVMELGAAGSILKLLVETLVLGGASPKQLDREVVSFSNYMQAATNGGHGLTSYR</sequence>
<keyword evidence="2" id="KW-1185">Reference proteome</keyword>
<evidence type="ECO:0000313" key="1">
    <source>
        <dbReference type="EMBL" id="EEF40027.1"/>
    </source>
</evidence>
<name>B9S8M4_RICCO</name>
<dbReference type="EMBL" id="EQ973892">
    <property type="protein sequence ID" value="EEF40027.1"/>
    <property type="molecule type" value="Genomic_DNA"/>
</dbReference>
<reference evidence="2" key="1">
    <citation type="journal article" date="2010" name="Nat. Biotechnol.">
        <title>Draft genome sequence of the oilseed species Ricinus communis.</title>
        <authorList>
            <person name="Chan A.P."/>
            <person name="Crabtree J."/>
            <person name="Zhao Q."/>
            <person name="Lorenzi H."/>
            <person name="Orvis J."/>
            <person name="Puiu D."/>
            <person name="Melake-Berhan A."/>
            <person name="Jones K.M."/>
            <person name="Redman J."/>
            <person name="Chen G."/>
            <person name="Cahoon E.B."/>
            <person name="Gedil M."/>
            <person name="Stanke M."/>
            <person name="Haas B.J."/>
            <person name="Wortman J.R."/>
            <person name="Fraser-Liggett C.M."/>
            <person name="Ravel J."/>
            <person name="Rabinowicz P.D."/>
        </authorList>
    </citation>
    <scope>NUCLEOTIDE SEQUENCE [LARGE SCALE GENOMIC DNA]</scope>
    <source>
        <strain evidence="2">cv. Hale</strain>
    </source>
</reference>
<dbReference type="InParanoid" id="B9S8M4"/>
<organism evidence="1 2">
    <name type="scientific">Ricinus communis</name>
    <name type="common">Castor bean</name>
    <dbReference type="NCBI Taxonomy" id="3988"/>
    <lineage>
        <taxon>Eukaryota</taxon>
        <taxon>Viridiplantae</taxon>
        <taxon>Streptophyta</taxon>
        <taxon>Embryophyta</taxon>
        <taxon>Tracheophyta</taxon>
        <taxon>Spermatophyta</taxon>
        <taxon>Magnoliopsida</taxon>
        <taxon>eudicotyledons</taxon>
        <taxon>Gunneridae</taxon>
        <taxon>Pentapetalae</taxon>
        <taxon>rosids</taxon>
        <taxon>fabids</taxon>
        <taxon>Malpighiales</taxon>
        <taxon>Euphorbiaceae</taxon>
        <taxon>Acalyphoideae</taxon>
        <taxon>Acalypheae</taxon>
        <taxon>Ricinus</taxon>
    </lineage>
</organism>
<evidence type="ECO:0000313" key="2">
    <source>
        <dbReference type="Proteomes" id="UP000008311"/>
    </source>
</evidence>